<keyword evidence="20" id="KW-1185">Reference proteome</keyword>
<dbReference type="GO" id="GO:0042128">
    <property type="term" value="P:nitrate assimilation"/>
    <property type="evidence" value="ECO:0007669"/>
    <property type="project" value="UniProtKB-KW"/>
</dbReference>
<protein>
    <recommendedName>
        <fullName evidence="2">nitrate reductase (quinone)</fullName>
        <ecNumber evidence="2">1.7.5.1</ecNumber>
    </recommendedName>
</protein>
<dbReference type="GO" id="GO:0005886">
    <property type="term" value="C:plasma membrane"/>
    <property type="evidence" value="ECO:0007669"/>
    <property type="project" value="UniProtKB-SubCell"/>
</dbReference>
<dbReference type="InterPro" id="IPR023234">
    <property type="entry name" value="NarG-like_domain"/>
</dbReference>
<dbReference type="EMBL" id="FUFT01000002">
    <property type="protein sequence ID" value="SJL82608.1"/>
    <property type="molecule type" value="Genomic_DNA"/>
</dbReference>
<name>A0A1R4B106_9VIBR</name>
<evidence type="ECO:0000256" key="9">
    <source>
        <dbReference type="ARBA" id="ARBA00022989"/>
    </source>
</evidence>
<evidence type="ECO:0000256" key="11">
    <source>
        <dbReference type="ARBA" id="ARBA00023004"/>
    </source>
</evidence>
<evidence type="ECO:0000256" key="2">
    <source>
        <dbReference type="ARBA" id="ARBA00012500"/>
    </source>
</evidence>
<dbReference type="STRING" id="1918946.VPAL9027_00538"/>
<evidence type="ECO:0000256" key="10">
    <source>
        <dbReference type="ARBA" id="ARBA00023002"/>
    </source>
</evidence>
<evidence type="ECO:0000256" key="7">
    <source>
        <dbReference type="ARBA" id="ARBA00022723"/>
    </source>
</evidence>
<gene>
    <name evidence="19" type="primary">narI</name>
    <name evidence="19" type="ORF">VPAL9027_00538</name>
</gene>
<keyword evidence="13 17" id="KW-0472">Membrane</keyword>
<keyword evidence="12" id="KW-0534">Nitrate assimilation</keyword>
<keyword evidence="8" id="KW-0249">Electron transport</keyword>
<dbReference type="InterPro" id="IPR036197">
    <property type="entry name" value="NarG-like_sf"/>
</dbReference>
<keyword evidence="11 16" id="KW-0408">Iron</keyword>
<keyword evidence="7" id="KW-0479">Metal-binding</keyword>
<dbReference type="GO" id="GO:0160182">
    <property type="term" value="F:nitrate reductase (quinone) activity"/>
    <property type="evidence" value="ECO:0007669"/>
    <property type="project" value="UniProtKB-EC"/>
</dbReference>
<feature type="binding site" description="axial binding residue" evidence="16">
    <location>
        <position position="187"/>
    </location>
    <ligand>
        <name>heme b</name>
        <dbReference type="ChEBI" id="CHEBI:60344"/>
        <label>2</label>
    </ligand>
    <ligandPart>
        <name>Fe</name>
        <dbReference type="ChEBI" id="CHEBI:18248"/>
    </ligandPart>
</feature>
<proteinExistence type="predicted"/>
<dbReference type="RefSeq" id="WP_077312057.1">
    <property type="nucleotide sequence ID" value="NZ_AP024887.1"/>
</dbReference>
<evidence type="ECO:0000259" key="18">
    <source>
        <dbReference type="Pfam" id="PF02665"/>
    </source>
</evidence>
<comment type="subunit">
    <text evidence="15">Dimer of heterotrimers each composed of an alpha, a beta and a gamma chain. Alpha and beta are catalytic chains; gamma chains are involved in binding the enzyme complex to the cytoplasmic membrane.</text>
</comment>
<dbReference type="PANTHER" id="PTHR30598:SF3">
    <property type="entry name" value="RESPIRATORY NITRATE REDUCTASE 1 GAMMA CHAIN"/>
    <property type="match status" value="1"/>
</dbReference>
<dbReference type="PANTHER" id="PTHR30598">
    <property type="entry name" value="NITRATE REDUCTASE PRIVATE CHAPERONE, REDOX ENZYME MATURATION PROTEIN REMP FAMILY"/>
    <property type="match status" value="1"/>
</dbReference>
<evidence type="ECO:0000256" key="17">
    <source>
        <dbReference type="SAM" id="Phobius"/>
    </source>
</evidence>
<evidence type="ECO:0000256" key="1">
    <source>
        <dbReference type="ARBA" id="ARBA00004651"/>
    </source>
</evidence>
<feature type="binding site" description="axial binding residue" evidence="16">
    <location>
        <position position="205"/>
    </location>
    <ligand>
        <name>heme b</name>
        <dbReference type="ChEBI" id="CHEBI:60344"/>
        <label>1</label>
    </ligand>
    <ligandPart>
        <name>Fe</name>
        <dbReference type="ChEBI" id="CHEBI:18248"/>
    </ligandPart>
</feature>
<organism evidence="19 20">
    <name type="scientific">Vibrio palustris</name>
    <dbReference type="NCBI Taxonomy" id="1918946"/>
    <lineage>
        <taxon>Bacteria</taxon>
        <taxon>Pseudomonadati</taxon>
        <taxon>Pseudomonadota</taxon>
        <taxon>Gammaproteobacteria</taxon>
        <taxon>Vibrionales</taxon>
        <taxon>Vibrionaceae</taxon>
        <taxon>Vibrio</taxon>
    </lineage>
</organism>
<keyword evidence="9 17" id="KW-1133">Transmembrane helix</keyword>
<evidence type="ECO:0000256" key="12">
    <source>
        <dbReference type="ARBA" id="ARBA00023063"/>
    </source>
</evidence>
<dbReference type="GO" id="GO:0009055">
    <property type="term" value="F:electron transfer activity"/>
    <property type="evidence" value="ECO:0007669"/>
    <property type="project" value="TreeGrafter"/>
</dbReference>
<evidence type="ECO:0000256" key="14">
    <source>
        <dbReference type="ARBA" id="ARBA00048294"/>
    </source>
</evidence>
<feature type="binding site" description="axial binding residue" evidence="16">
    <location>
        <position position="66"/>
    </location>
    <ligand>
        <name>heme b</name>
        <dbReference type="ChEBI" id="CHEBI:60344"/>
        <label>2</label>
    </ligand>
    <ligandPart>
        <name>Fe</name>
        <dbReference type="ChEBI" id="CHEBI:18248"/>
    </ligandPart>
</feature>
<keyword evidence="6 17" id="KW-0812">Transmembrane</keyword>
<dbReference type="GO" id="GO:0019645">
    <property type="term" value="P:anaerobic electron transport chain"/>
    <property type="evidence" value="ECO:0007669"/>
    <property type="project" value="TreeGrafter"/>
</dbReference>
<dbReference type="SUPFAM" id="SSF103501">
    <property type="entry name" value="Respiratory nitrate reductase 1 gamma chain"/>
    <property type="match status" value="1"/>
</dbReference>
<dbReference type="GO" id="GO:0046872">
    <property type="term" value="F:metal ion binding"/>
    <property type="evidence" value="ECO:0007669"/>
    <property type="project" value="UniProtKB-KW"/>
</dbReference>
<dbReference type="GO" id="GO:0020037">
    <property type="term" value="F:heme binding"/>
    <property type="evidence" value="ECO:0007669"/>
    <property type="project" value="TreeGrafter"/>
</dbReference>
<keyword evidence="10 19" id="KW-0560">Oxidoreductase</keyword>
<dbReference type="Pfam" id="PF02665">
    <property type="entry name" value="Nitrate_red_gam"/>
    <property type="match status" value="1"/>
</dbReference>
<evidence type="ECO:0000256" key="5">
    <source>
        <dbReference type="ARBA" id="ARBA00022617"/>
    </source>
</evidence>
<evidence type="ECO:0000256" key="3">
    <source>
        <dbReference type="ARBA" id="ARBA00022448"/>
    </source>
</evidence>
<feature type="transmembrane region" description="Helical" evidence="17">
    <location>
        <begin position="121"/>
        <end position="146"/>
    </location>
</feature>
<comment type="catalytic activity">
    <reaction evidence="14">
        <text>nitrate + a quinol = a quinone + nitrite + H2O</text>
        <dbReference type="Rhea" id="RHEA:56144"/>
        <dbReference type="ChEBI" id="CHEBI:15377"/>
        <dbReference type="ChEBI" id="CHEBI:16301"/>
        <dbReference type="ChEBI" id="CHEBI:17632"/>
        <dbReference type="ChEBI" id="CHEBI:24646"/>
        <dbReference type="ChEBI" id="CHEBI:132124"/>
        <dbReference type="EC" id="1.7.5.1"/>
    </reaction>
</comment>
<dbReference type="OrthoDB" id="9788113at2"/>
<evidence type="ECO:0000256" key="13">
    <source>
        <dbReference type="ARBA" id="ARBA00023136"/>
    </source>
</evidence>
<evidence type="ECO:0000313" key="19">
    <source>
        <dbReference type="EMBL" id="SJL82608.1"/>
    </source>
</evidence>
<dbReference type="Proteomes" id="UP000189475">
    <property type="component" value="Unassembled WGS sequence"/>
</dbReference>
<feature type="transmembrane region" description="Helical" evidence="17">
    <location>
        <begin position="54"/>
        <end position="77"/>
    </location>
</feature>
<dbReference type="NCBIfam" id="TIGR00351">
    <property type="entry name" value="narI"/>
    <property type="match status" value="1"/>
</dbReference>
<dbReference type="FunFam" id="1.20.950.20:FF:000001">
    <property type="entry name" value="Respiratory nitrate reductase subunit gamma"/>
    <property type="match status" value="1"/>
</dbReference>
<evidence type="ECO:0000256" key="6">
    <source>
        <dbReference type="ARBA" id="ARBA00022692"/>
    </source>
</evidence>
<accession>A0A1R4B106</accession>
<dbReference type="InterPro" id="IPR003816">
    <property type="entry name" value="Nitrate_red_gam"/>
</dbReference>
<feature type="binding site" description="axial binding residue" evidence="16">
    <location>
        <position position="56"/>
    </location>
    <ligand>
        <name>heme b</name>
        <dbReference type="ChEBI" id="CHEBI:60344"/>
        <label>1</label>
    </ligand>
    <ligandPart>
        <name>Fe</name>
        <dbReference type="ChEBI" id="CHEBI:18248"/>
    </ligandPart>
</feature>
<dbReference type="InterPro" id="IPR051936">
    <property type="entry name" value="Heme-iron_electron_transfer"/>
</dbReference>
<feature type="transmembrane region" description="Helical" evidence="17">
    <location>
        <begin position="89"/>
        <end position="109"/>
    </location>
</feature>
<feature type="domain" description="NarG-like" evidence="18">
    <location>
        <begin position="5"/>
        <end position="224"/>
    </location>
</feature>
<keyword evidence="5 16" id="KW-0349">Heme</keyword>
<keyword evidence="3" id="KW-0813">Transport</keyword>
<dbReference type="GO" id="GO:0009325">
    <property type="term" value="C:nitrate reductase complex"/>
    <property type="evidence" value="ECO:0007669"/>
    <property type="project" value="InterPro"/>
</dbReference>
<sequence length="225" mass="25208">MSVLNQFLFGIYPYIAAIIFLLGSWLRYDYAQYSWRAGSSQLLDNKGMRLASNLFHIGIIGVLGGHAFGLLTPHWVYEGFFSIALKQKLAMFGGGVFGLMTLIGGALLLKRRLYNPRVRATSSLADIVILCLLVAQVCLGLLTIPFSAQHMDGSEMVKFMDWAQAVVYFHGGAAAHLEGVAWVFKLHIVLGMSLFVAFPFCRLVHIWSAPIEYVTRRYQVVRSRR</sequence>
<evidence type="ECO:0000256" key="8">
    <source>
        <dbReference type="ARBA" id="ARBA00022982"/>
    </source>
</evidence>
<comment type="subcellular location">
    <subcellularLocation>
        <location evidence="1">Cell membrane</location>
        <topology evidence="1">Multi-pass membrane protein</topology>
    </subcellularLocation>
</comment>
<evidence type="ECO:0000256" key="16">
    <source>
        <dbReference type="PIRSR" id="PIRSR603816-1"/>
    </source>
</evidence>
<evidence type="ECO:0000256" key="4">
    <source>
        <dbReference type="ARBA" id="ARBA00022475"/>
    </source>
</evidence>
<dbReference type="EC" id="1.7.5.1" evidence="2"/>
<feature type="transmembrane region" description="Helical" evidence="17">
    <location>
        <begin position="6"/>
        <end position="26"/>
    </location>
</feature>
<evidence type="ECO:0000313" key="20">
    <source>
        <dbReference type="Proteomes" id="UP000189475"/>
    </source>
</evidence>
<reference evidence="19 20" key="1">
    <citation type="submission" date="2017-02" db="EMBL/GenBank/DDBJ databases">
        <authorList>
            <person name="Peterson S.W."/>
        </authorList>
    </citation>
    <scope>NUCLEOTIDE SEQUENCE [LARGE SCALE GENOMIC DNA]</scope>
    <source>
        <strain evidence="19 20">CECT 9027</strain>
    </source>
</reference>
<dbReference type="AlphaFoldDB" id="A0A1R4B106"/>
<dbReference type="Gene3D" id="1.20.950.20">
    <property type="entry name" value="Transmembrane di-heme cytochromes, Chain C"/>
    <property type="match status" value="1"/>
</dbReference>
<evidence type="ECO:0000256" key="15">
    <source>
        <dbReference type="ARBA" id="ARBA00063882"/>
    </source>
</evidence>
<feature type="transmembrane region" description="Helical" evidence="17">
    <location>
        <begin position="186"/>
        <end position="207"/>
    </location>
</feature>
<keyword evidence="4" id="KW-1003">Cell membrane</keyword>